<protein>
    <recommendedName>
        <fullName evidence="3">Fis family transcriptional regulator</fullName>
    </recommendedName>
</protein>
<evidence type="ECO:0000313" key="1">
    <source>
        <dbReference type="EMBL" id="GGO68124.1"/>
    </source>
</evidence>
<dbReference type="RefSeq" id="WP_188693024.1">
    <property type="nucleotide sequence ID" value="NZ_BMLS01000002.1"/>
</dbReference>
<evidence type="ECO:0008006" key="3">
    <source>
        <dbReference type="Google" id="ProtNLM"/>
    </source>
</evidence>
<comment type="caution">
    <text evidence="1">The sequence shown here is derived from an EMBL/GenBank/DDBJ whole genome shotgun (WGS) entry which is preliminary data.</text>
</comment>
<dbReference type="AlphaFoldDB" id="A0A918DI06"/>
<reference evidence="1" key="2">
    <citation type="submission" date="2020-09" db="EMBL/GenBank/DDBJ databases">
        <authorList>
            <person name="Sun Q."/>
            <person name="Zhou Y."/>
        </authorList>
    </citation>
    <scope>NUCLEOTIDE SEQUENCE</scope>
    <source>
        <strain evidence="1">CGMCC 1.7086</strain>
    </source>
</reference>
<reference evidence="1" key="1">
    <citation type="journal article" date="2014" name="Int. J. Syst. Evol. Microbiol.">
        <title>Complete genome sequence of Corynebacterium casei LMG S-19264T (=DSM 44701T), isolated from a smear-ripened cheese.</title>
        <authorList>
            <consortium name="US DOE Joint Genome Institute (JGI-PGF)"/>
            <person name="Walter F."/>
            <person name="Albersmeier A."/>
            <person name="Kalinowski J."/>
            <person name="Ruckert C."/>
        </authorList>
    </citation>
    <scope>NUCLEOTIDE SEQUENCE</scope>
    <source>
        <strain evidence="1">CGMCC 1.7086</strain>
    </source>
</reference>
<dbReference type="EMBL" id="BMLS01000002">
    <property type="protein sequence ID" value="GGO68124.1"/>
    <property type="molecule type" value="Genomic_DNA"/>
</dbReference>
<sequence>MNKTTAKLEKNLINALTLACEEFKRWDIGFDWLTHTVSHNRFPDSLVVSCVFVTQTQMQQVLSDSLDVRMRKEIQTRLLKAGIRPKDIRRNVRMDNEEACMAQDGGNWEARLERFRG</sequence>
<accession>A0A918DI06</accession>
<gene>
    <name evidence="1" type="ORF">GCM10010982_16310</name>
</gene>
<dbReference type="Proteomes" id="UP000606935">
    <property type="component" value="Unassembled WGS sequence"/>
</dbReference>
<organism evidence="1 2">
    <name type="scientific">Bowmanella pacifica</name>
    <dbReference type="NCBI Taxonomy" id="502051"/>
    <lineage>
        <taxon>Bacteria</taxon>
        <taxon>Pseudomonadati</taxon>
        <taxon>Pseudomonadota</taxon>
        <taxon>Gammaproteobacteria</taxon>
        <taxon>Alteromonadales</taxon>
        <taxon>Alteromonadaceae</taxon>
        <taxon>Bowmanella</taxon>
    </lineage>
</organism>
<name>A0A918DI06_9ALTE</name>
<proteinExistence type="predicted"/>
<keyword evidence="2" id="KW-1185">Reference proteome</keyword>
<evidence type="ECO:0000313" key="2">
    <source>
        <dbReference type="Proteomes" id="UP000606935"/>
    </source>
</evidence>